<evidence type="ECO:0000313" key="5">
    <source>
        <dbReference type="Proteomes" id="UP000681131"/>
    </source>
</evidence>
<name>A0A2Z4Y0U3_9GAMM</name>
<protein>
    <submittedName>
        <fullName evidence="2">Uncharacterized protein</fullName>
    </submittedName>
</protein>
<sequence>MNEPNNYCYITYQVSTDNGKSWHKAILNKGIKPLSKAECWKRYINKLKNFPTQATKDGKWESKNIKNKILANPAMKFSDKPFEQISKEKKPKNTKDTDKPTTTK</sequence>
<dbReference type="AlphaFoldDB" id="A0A2Z4Y0U3"/>
<reference evidence="3 5" key="2">
    <citation type="submission" date="2019-08" db="EMBL/GenBank/DDBJ databases">
        <title>Complete genome sequences of Francisella adeliensis (FSC1325 and FSC1326).</title>
        <authorList>
            <person name="Ohrman C."/>
            <person name="Uneklint I."/>
            <person name="Vallesi A."/>
            <person name="Karlsson L."/>
            <person name="Sjodin A."/>
        </authorList>
    </citation>
    <scope>NUCLEOTIDE SEQUENCE [LARGE SCALE GENOMIC DNA]</scope>
    <source>
        <strain evidence="3 5">FSC1325</strain>
    </source>
</reference>
<dbReference type="Proteomes" id="UP000251120">
    <property type="component" value="Chromosome"/>
</dbReference>
<gene>
    <name evidence="2" type="ORF">CDH04_02915</name>
    <name evidence="3" type="ORF">FZC43_02915</name>
</gene>
<feature type="compositionally biased region" description="Basic and acidic residues" evidence="1">
    <location>
        <begin position="77"/>
        <end position="104"/>
    </location>
</feature>
<organism evidence="2 4">
    <name type="scientific">Francisella adeliensis</name>
    <dbReference type="NCBI Taxonomy" id="2007306"/>
    <lineage>
        <taxon>Bacteria</taxon>
        <taxon>Pseudomonadati</taxon>
        <taxon>Pseudomonadota</taxon>
        <taxon>Gammaproteobacteria</taxon>
        <taxon>Thiotrichales</taxon>
        <taxon>Francisellaceae</taxon>
        <taxon>Francisella</taxon>
    </lineage>
</organism>
<evidence type="ECO:0000313" key="3">
    <source>
        <dbReference type="EMBL" id="QIW12939.1"/>
    </source>
</evidence>
<dbReference type="KEGG" id="fad:CDH04_02915"/>
<keyword evidence="5" id="KW-1185">Reference proteome</keyword>
<feature type="region of interest" description="Disordered" evidence="1">
    <location>
        <begin position="74"/>
        <end position="104"/>
    </location>
</feature>
<accession>A0A2Z4Y0U3</accession>
<dbReference type="OrthoDB" id="5605659at2"/>
<dbReference type="EMBL" id="CP021781">
    <property type="protein sequence ID" value="AXA34700.1"/>
    <property type="molecule type" value="Genomic_DNA"/>
</dbReference>
<dbReference type="Proteomes" id="UP000681131">
    <property type="component" value="Chromosome"/>
</dbReference>
<evidence type="ECO:0000313" key="2">
    <source>
        <dbReference type="EMBL" id="AXA34700.1"/>
    </source>
</evidence>
<evidence type="ECO:0000313" key="4">
    <source>
        <dbReference type="Proteomes" id="UP000251120"/>
    </source>
</evidence>
<evidence type="ECO:0000256" key="1">
    <source>
        <dbReference type="SAM" id="MobiDB-lite"/>
    </source>
</evidence>
<proteinExistence type="predicted"/>
<reference evidence="2 4" key="1">
    <citation type="submission" date="2017-06" db="EMBL/GenBank/DDBJ databases">
        <title>Complete genome of Francisella adeliensis.</title>
        <authorList>
            <person name="Vallesi A."/>
            <person name="Sjodin A."/>
        </authorList>
    </citation>
    <scope>NUCLEOTIDE SEQUENCE [LARGE SCALE GENOMIC DNA]</scope>
    <source>
        <strain evidence="2 4">FDC440</strain>
    </source>
</reference>
<dbReference type="EMBL" id="CP043424">
    <property type="protein sequence ID" value="QIW12939.1"/>
    <property type="molecule type" value="Genomic_DNA"/>
</dbReference>